<dbReference type="SMART" id="SM00093">
    <property type="entry name" value="SERPIN"/>
    <property type="match status" value="1"/>
</dbReference>
<dbReference type="OrthoDB" id="1063785at2759"/>
<dbReference type="InterPro" id="IPR042178">
    <property type="entry name" value="Serpin_sf_1"/>
</dbReference>
<evidence type="ECO:0000256" key="2">
    <source>
        <dbReference type="RuleBase" id="RU000411"/>
    </source>
</evidence>
<dbReference type="Pfam" id="PF00079">
    <property type="entry name" value="Serpin"/>
    <property type="match status" value="1"/>
</dbReference>
<dbReference type="Gene3D" id="3.30.497.10">
    <property type="entry name" value="Antithrombin, subunit I, domain 2"/>
    <property type="match status" value="1"/>
</dbReference>
<dbReference type="InterPro" id="IPR042185">
    <property type="entry name" value="Serpin_sf_2"/>
</dbReference>
<dbReference type="PANTHER" id="PTHR11461">
    <property type="entry name" value="SERINE PROTEASE INHIBITOR, SERPIN"/>
    <property type="match status" value="1"/>
</dbReference>
<dbReference type="AlphaFoldDB" id="A0A9P9FVT1"/>
<dbReference type="InterPro" id="IPR023796">
    <property type="entry name" value="Serpin_dom"/>
</dbReference>
<name>A0A9P9FVT1_9HYPO</name>
<dbReference type="InterPro" id="IPR036186">
    <property type="entry name" value="Serpin_sf"/>
</dbReference>
<dbReference type="Proteomes" id="UP000738349">
    <property type="component" value="Unassembled WGS sequence"/>
</dbReference>
<dbReference type="EMBL" id="JAGMUV010000001">
    <property type="protein sequence ID" value="KAH7176438.1"/>
    <property type="molecule type" value="Genomic_DNA"/>
</dbReference>
<gene>
    <name evidence="4" type="ORF">EDB81DRAFT_772629</name>
</gene>
<feature type="domain" description="Serpin" evidence="3">
    <location>
        <begin position="13"/>
        <end position="362"/>
    </location>
</feature>
<dbReference type="PANTHER" id="PTHR11461:SF211">
    <property type="entry name" value="GH10112P-RELATED"/>
    <property type="match status" value="1"/>
</dbReference>
<dbReference type="GO" id="GO:0004867">
    <property type="term" value="F:serine-type endopeptidase inhibitor activity"/>
    <property type="evidence" value="ECO:0007669"/>
    <property type="project" value="InterPro"/>
</dbReference>
<reference evidence="4" key="1">
    <citation type="journal article" date="2021" name="Nat. Commun.">
        <title>Genetic determinants of endophytism in the Arabidopsis root mycobiome.</title>
        <authorList>
            <person name="Mesny F."/>
            <person name="Miyauchi S."/>
            <person name="Thiergart T."/>
            <person name="Pickel B."/>
            <person name="Atanasova L."/>
            <person name="Karlsson M."/>
            <person name="Huettel B."/>
            <person name="Barry K.W."/>
            <person name="Haridas S."/>
            <person name="Chen C."/>
            <person name="Bauer D."/>
            <person name="Andreopoulos W."/>
            <person name="Pangilinan J."/>
            <person name="LaButti K."/>
            <person name="Riley R."/>
            <person name="Lipzen A."/>
            <person name="Clum A."/>
            <person name="Drula E."/>
            <person name="Henrissat B."/>
            <person name="Kohler A."/>
            <person name="Grigoriev I.V."/>
            <person name="Martin F.M."/>
            <person name="Hacquard S."/>
        </authorList>
    </citation>
    <scope>NUCLEOTIDE SEQUENCE</scope>
    <source>
        <strain evidence="4">MPI-CAGE-AT-0147</strain>
    </source>
</reference>
<comment type="similarity">
    <text evidence="1 2">Belongs to the serpin family.</text>
</comment>
<sequence>MSGIAQTTDVLGWDILEKLCATDTSAKGVCISPLSIATALTMLAGAADVDKRDGLCRKMGFSSLSELSGSFKALVAVFSADQMMTMANVAFAESDVDFYPAYTQFLNSFGAHVTKFPSLQKAAGDINTWISDNTRGLITDMLSREDLDQVHVALINALAFKGTWKTKFDRKLTQKKIPFFVTDTEVRKIDMMFSHKEKIATAKGPGYTAVRLPYAAASPSTSMSLVAYLPDKGTSLEQLVRAMNRSRSPLPFRAKKYDKFGFPKFSLDSSLSILPMLLELGFPVAGDFSEMARGRNQVQAIIHKAIIKVDEEGTEAVAATAVLMTRSRAPDPEILVFDRPFAFSICLDEPGTVVFTGLFFGR</sequence>
<evidence type="ECO:0000259" key="3">
    <source>
        <dbReference type="SMART" id="SM00093"/>
    </source>
</evidence>
<accession>A0A9P9FVT1</accession>
<protein>
    <submittedName>
        <fullName evidence="4">Proteinase inhibitor I4</fullName>
    </submittedName>
</protein>
<evidence type="ECO:0000256" key="1">
    <source>
        <dbReference type="ARBA" id="ARBA00009500"/>
    </source>
</evidence>
<organism evidence="4 5">
    <name type="scientific">Dactylonectria macrodidyma</name>
    <dbReference type="NCBI Taxonomy" id="307937"/>
    <lineage>
        <taxon>Eukaryota</taxon>
        <taxon>Fungi</taxon>
        <taxon>Dikarya</taxon>
        <taxon>Ascomycota</taxon>
        <taxon>Pezizomycotina</taxon>
        <taxon>Sordariomycetes</taxon>
        <taxon>Hypocreomycetidae</taxon>
        <taxon>Hypocreales</taxon>
        <taxon>Nectriaceae</taxon>
        <taxon>Dactylonectria</taxon>
    </lineage>
</organism>
<comment type="caution">
    <text evidence="4">The sequence shown here is derived from an EMBL/GenBank/DDBJ whole genome shotgun (WGS) entry which is preliminary data.</text>
</comment>
<proteinExistence type="inferred from homology"/>
<evidence type="ECO:0000313" key="4">
    <source>
        <dbReference type="EMBL" id="KAH7176438.1"/>
    </source>
</evidence>
<dbReference type="SUPFAM" id="SSF56574">
    <property type="entry name" value="Serpins"/>
    <property type="match status" value="1"/>
</dbReference>
<dbReference type="Gene3D" id="2.30.39.10">
    <property type="entry name" value="Alpha-1-antitrypsin, domain 1"/>
    <property type="match status" value="1"/>
</dbReference>
<dbReference type="InterPro" id="IPR000215">
    <property type="entry name" value="Serpin_fam"/>
</dbReference>
<keyword evidence="5" id="KW-1185">Reference proteome</keyword>
<evidence type="ECO:0000313" key="5">
    <source>
        <dbReference type="Proteomes" id="UP000738349"/>
    </source>
</evidence>